<dbReference type="GO" id="GO:0016020">
    <property type="term" value="C:membrane"/>
    <property type="evidence" value="ECO:0007669"/>
    <property type="project" value="UniProtKB-SubCell"/>
</dbReference>
<feature type="transmembrane region" description="Helical" evidence="6">
    <location>
        <begin position="157"/>
        <end position="176"/>
    </location>
</feature>
<keyword evidence="3 6" id="KW-1133">Transmembrane helix</keyword>
<feature type="transmembrane region" description="Helical" evidence="6">
    <location>
        <begin position="209"/>
        <end position="227"/>
    </location>
</feature>
<feature type="transmembrane region" description="Helical" evidence="6">
    <location>
        <begin position="375"/>
        <end position="393"/>
    </location>
</feature>
<feature type="transmembrane region" description="Helical" evidence="6">
    <location>
        <begin position="113"/>
        <end position="137"/>
    </location>
</feature>
<name>D4AZC0_ARTBC</name>
<feature type="transmembrane region" description="Helical" evidence="6">
    <location>
        <begin position="247"/>
        <end position="264"/>
    </location>
</feature>
<protein>
    <submittedName>
        <fullName evidence="7">DUF895 domain membrane protein</fullName>
    </submittedName>
</protein>
<dbReference type="SUPFAM" id="SSF103473">
    <property type="entry name" value="MFS general substrate transporter"/>
    <property type="match status" value="1"/>
</dbReference>
<feature type="transmembrane region" description="Helical" evidence="6">
    <location>
        <begin position="511"/>
        <end position="535"/>
    </location>
</feature>
<dbReference type="PANTHER" id="PTHR23294">
    <property type="entry name" value="ET TRANSLATION PRODUCT-RELATED"/>
    <property type="match status" value="1"/>
</dbReference>
<evidence type="ECO:0000256" key="4">
    <source>
        <dbReference type="ARBA" id="ARBA00023136"/>
    </source>
</evidence>
<gene>
    <name evidence="7" type="ORF">ARB_01540</name>
</gene>
<reference evidence="8" key="1">
    <citation type="journal article" date="2011" name="Genome Biol.">
        <title>Comparative and functional genomics provide insights into the pathogenicity of dermatophytic fungi.</title>
        <authorList>
            <person name="Burmester A."/>
            <person name="Shelest E."/>
            <person name="Gloeckner G."/>
            <person name="Heddergott C."/>
            <person name="Schindler S."/>
            <person name="Staib P."/>
            <person name="Heidel A."/>
            <person name="Felder M."/>
            <person name="Petzold A."/>
            <person name="Szafranski K."/>
            <person name="Feuermann M."/>
            <person name="Pedruzzi I."/>
            <person name="Priebe S."/>
            <person name="Groth M."/>
            <person name="Winkler R."/>
            <person name="Li W."/>
            <person name="Kniemeyer O."/>
            <person name="Schroeckh V."/>
            <person name="Hertweck C."/>
            <person name="Hube B."/>
            <person name="White T.C."/>
            <person name="Platzer M."/>
            <person name="Guthke R."/>
            <person name="Heitman J."/>
            <person name="Woestemeyer J."/>
            <person name="Zipfel P.F."/>
            <person name="Monod M."/>
            <person name="Brakhage A.A."/>
        </authorList>
    </citation>
    <scope>NUCLEOTIDE SEQUENCE [LARGE SCALE GENOMIC DNA]</scope>
    <source>
        <strain evidence="8">ATCC MYA-4681 / CBS 112371</strain>
    </source>
</reference>
<feature type="transmembrane region" description="Helical" evidence="6">
    <location>
        <begin position="405"/>
        <end position="425"/>
    </location>
</feature>
<dbReference type="RefSeq" id="XP_003012280.1">
    <property type="nucleotide sequence ID" value="XM_003012234.1"/>
</dbReference>
<dbReference type="Proteomes" id="UP000008866">
    <property type="component" value="Unassembled WGS sequence"/>
</dbReference>
<dbReference type="InterPro" id="IPR036259">
    <property type="entry name" value="MFS_trans_sf"/>
</dbReference>
<comment type="subcellular location">
    <subcellularLocation>
        <location evidence="1">Membrane</location>
        <topology evidence="1">Multi-pass membrane protein</topology>
    </subcellularLocation>
</comment>
<evidence type="ECO:0000256" key="5">
    <source>
        <dbReference type="SAM" id="MobiDB-lite"/>
    </source>
</evidence>
<dbReference type="Pfam" id="PF07690">
    <property type="entry name" value="MFS_1"/>
    <property type="match status" value="1"/>
</dbReference>
<dbReference type="AlphaFoldDB" id="D4AZC0"/>
<evidence type="ECO:0000313" key="8">
    <source>
        <dbReference type="Proteomes" id="UP000008866"/>
    </source>
</evidence>
<feature type="transmembrane region" description="Helical" evidence="6">
    <location>
        <begin position="449"/>
        <end position="473"/>
    </location>
</feature>
<comment type="caution">
    <text evidence="7">The sequence shown here is derived from an EMBL/GenBank/DDBJ whole genome shotgun (WGS) entry which is preliminary data.</text>
</comment>
<accession>D4AZC0</accession>
<feature type="transmembrane region" description="Helical" evidence="6">
    <location>
        <begin position="485"/>
        <end position="505"/>
    </location>
</feature>
<organism evidence="7 8">
    <name type="scientific">Arthroderma benhamiae (strain ATCC MYA-4681 / CBS 112371)</name>
    <name type="common">Trichophyton mentagrophytes</name>
    <dbReference type="NCBI Taxonomy" id="663331"/>
    <lineage>
        <taxon>Eukaryota</taxon>
        <taxon>Fungi</taxon>
        <taxon>Dikarya</taxon>
        <taxon>Ascomycota</taxon>
        <taxon>Pezizomycotina</taxon>
        <taxon>Eurotiomycetes</taxon>
        <taxon>Eurotiomycetidae</taxon>
        <taxon>Onygenales</taxon>
        <taxon>Arthrodermataceae</taxon>
        <taxon>Trichophyton</taxon>
    </lineage>
</organism>
<dbReference type="EMBL" id="ABSU01000020">
    <property type="protein sequence ID" value="EFE31640.1"/>
    <property type="molecule type" value="Genomic_DNA"/>
</dbReference>
<dbReference type="GO" id="GO:0022857">
    <property type="term" value="F:transmembrane transporter activity"/>
    <property type="evidence" value="ECO:0007669"/>
    <property type="project" value="InterPro"/>
</dbReference>
<feature type="region of interest" description="Disordered" evidence="5">
    <location>
        <begin position="1"/>
        <end position="28"/>
    </location>
</feature>
<feature type="transmembrane region" description="Helical" evidence="6">
    <location>
        <begin position="62"/>
        <end position="80"/>
    </location>
</feature>
<feature type="transmembrane region" description="Helical" evidence="6">
    <location>
        <begin position="284"/>
        <end position="303"/>
    </location>
</feature>
<keyword evidence="2 6" id="KW-0812">Transmembrane</keyword>
<keyword evidence="8" id="KW-1185">Reference proteome</keyword>
<dbReference type="KEGG" id="abe:ARB_01540"/>
<evidence type="ECO:0000256" key="6">
    <source>
        <dbReference type="SAM" id="Phobius"/>
    </source>
</evidence>
<dbReference type="Gene3D" id="1.20.1250.20">
    <property type="entry name" value="MFS general substrate transporter like domains"/>
    <property type="match status" value="1"/>
</dbReference>
<evidence type="ECO:0000256" key="1">
    <source>
        <dbReference type="ARBA" id="ARBA00004141"/>
    </source>
</evidence>
<evidence type="ECO:0000313" key="7">
    <source>
        <dbReference type="EMBL" id="EFE31640.1"/>
    </source>
</evidence>
<evidence type="ECO:0000256" key="2">
    <source>
        <dbReference type="ARBA" id="ARBA00022692"/>
    </source>
</evidence>
<proteinExistence type="predicted"/>
<dbReference type="eggNOG" id="KOG3098">
    <property type="taxonomic scope" value="Eukaryota"/>
</dbReference>
<dbReference type="InterPro" id="IPR011701">
    <property type="entry name" value="MFS"/>
</dbReference>
<dbReference type="GeneID" id="9519929"/>
<keyword evidence="4 6" id="KW-0472">Membrane</keyword>
<sequence>MKTRIAVAPPPAAAAGDNNKSSSCTGCVGDKEKSHRPLAALSASSLFSLYSLVIRYKTSSSHPLLLLFFFFFFWFFLLLLDDDHDHHDQQQLADLARPKGWRYKELKIAGIGLSWYASPSFQLVLVSFVCFMCPGMFNALTSLGGGGKTDKTTADNMNIALYSCFAVFGFFGGSFVNRLGVRLTLAFGGIGYCLYAISLLVSVHSTHVAGFNVFAGAFLGLCAGLLWTAQGTIMLSYPAESTKGRSFAVFWAIFNLGGVIGSLIPLGENINVKGNVNVTDGTYIAFIVLMATGAVLALLLCNAGDIYRRDGSRVVIMKNPTFKTEFIGLWETIRSEPYIVLLFPLFWSSNWFTAYQFNAINGAYFTTRTKALNSVLYWTSQIIGAGIFGVCLDSTAISRSLRARINLAVMFALTMAIWGGGYAFAKGYTRESVDPEAGYKGKDWGDNGYIGPMFLFMFYGFYDAAFQASAYWYMGALSNSGRKTANYVGFYKGIQSAGAAVSWAIDLKKIAFMSIFASNWALLAGSLVVAAPLVLRIKDHVDIEEDLKCSDETIADVLPTGHPEKHSA</sequence>
<dbReference type="HOGENOM" id="CLU_030884_1_2_1"/>
<feature type="transmembrane region" description="Helical" evidence="6">
    <location>
        <begin position="338"/>
        <end position="355"/>
    </location>
</feature>
<dbReference type="PANTHER" id="PTHR23294:SF59">
    <property type="entry name" value="UNC93-LIKE PROTEIN C922.05C"/>
    <property type="match status" value="1"/>
</dbReference>
<evidence type="ECO:0000256" key="3">
    <source>
        <dbReference type="ARBA" id="ARBA00022989"/>
    </source>
</evidence>
<dbReference type="InterPro" id="IPR051617">
    <property type="entry name" value="UNC-93-like_regulator"/>
</dbReference>
<dbReference type="OMA" id="VSEHAYV"/>